<accession>A0A1F7GR67</accession>
<keyword evidence="1" id="KW-0472">Membrane</keyword>
<evidence type="ECO:0000313" key="2">
    <source>
        <dbReference type="EMBL" id="OGK21333.1"/>
    </source>
</evidence>
<reference evidence="2 3" key="1">
    <citation type="journal article" date="2016" name="Nat. Commun.">
        <title>Thousands of microbial genomes shed light on interconnected biogeochemical processes in an aquifer system.</title>
        <authorList>
            <person name="Anantharaman K."/>
            <person name="Brown C.T."/>
            <person name="Hug L.A."/>
            <person name="Sharon I."/>
            <person name="Castelle C.J."/>
            <person name="Probst A.J."/>
            <person name="Thomas B.C."/>
            <person name="Singh A."/>
            <person name="Wilkins M.J."/>
            <person name="Karaoz U."/>
            <person name="Brodie E.L."/>
            <person name="Williams K.H."/>
            <person name="Hubbard S.S."/>
            <person name="Banfield J.F."/>
        </authorList>
    </citation>
    <scope>NUCLEOTIDE SEQUENCE [LARGE SCALE GENOMIC DNA]</scope>
</reference>
<dbReference type="EMBL" id="MFZI01000019">
    <property type="protein sequence ID" value="OGK21333.1"/>
    <property type="molecule type" value="Genomic_DNA"/>
</dbReference>
<feature type="transmembrane region" description="Helical" evidence="1">
    <location>
        <begin position="140"/>
        <end position="160"/>
    </location>
</feature>
<feature type="transmembrane region" description="Helical" evidence="1">
    <location>
        <begin position="58"/>
        <end position="77"/>
    </location>
</feature>
<feature type="transmembrane region" description="Helical" evidence="1">
    <location>
        <begin position="111"/>
        <end position="128"/>
    </location>
</feature>
<feature type="transmembrane region" description="Helical" evidence="1">
    <location>
        <begin position="89"/>
        <end position="105"/>
    </location>
</feature>
<keyword evidence="1" id="KW-0812">Transmembrane</keyword>
<feature type="transmembrane region" description="Helical" evidence="1">
    <location>
        <begin position="6"/>
        <end position="25"/>
    </location>
</feature>
<evidence type="ECO:0000256" key="1">
    <source>
        <dbReference type="SAM" id="Phobius"/>
    </source>
</evidence>
<gene>
    <name evidence="2" type="ORF">A2866_01330</name>
</gene>
<name>A0A1F7GR67_9BACT</name>
<proteinExistence type="predicted"/>
<dbReference type="AlphaFoldDB" id="A0A1F7GR67"/>
<protein>
    <submittedName>
        <fullName evidence="2">Uncharacterized protein</fullName>
    </submittedName>
</protein>
<feature type="transmembrane region" description="Helical" evidence="1">
    <location>
        <begin position="166"/>
        <end position="182"/>
    </location>
</feature>
<sequence length="195" mass="22141">MQKTLIIISSLLALISPLVYSHSILKGESKPHRTTRFVLLLITSLTTLSLFVQGNKVAIWLAGVSTIQSVLIFILSFKFGMGGWSKTDILCLFIAFIGIFLWQTTKQPVLALYFAILADFTGMIPALAKTYRLPHTETWVFYFLDVFAALFSLLALSVWTIEEFSYPLYIMIINAVMVLLIFRPRILPRTIKQSR</sequence>
<feature type="transmembrane region" description="Helical" evidence="1">
    <location>
        <begin position="37"/>
        <end position="52"/>
    </location>
</feature>
<organism evidence="2 3">
    <name type="scientific">Candidatus Roizmanbacteria bacterium RIFCSPHIGHO2_01_FULL_39_8</name>
    <dbReference type="NCBI Taxonomy" id="1802033"/>
    <lineage>
        <taxon>Bacteria</taxon>
        <taxon>Candidatus Roizmaniibacteriota</taxon>
    </lineage>
</organism>
<comment type="caution">
    <text evidence="2">The sequence shown here is derived from an EMBL/GenBank/DDBJ whole genome shotgun (WGS) entry which is preliminary data.</text>
</comment>
<dbReference type="Proteomes" id="UP000177026">
    <property type="component" value="Unassembled WGS sequence"/>
</dbReference>
<evidence type="ECO:0000313" key="3">
    <source>
        <dbReference type="Proteomes" id="UP000177026"/>
    </source>
</evidence>
<keyword evidence="1" id="KW-1133">Transmembrane helix</keyword>